<evidence type="ECO:0000313" key="2">
    <source>
        <dbReference type="Proteomes" id="UP000217334"/>
    </source>
</evidence>
<gene>
    <name evidence="1" type="ORF">CGC59_06495</name>
</gene>
<dbReference type="Proteomes" id="UP000217334">
    <property type="component" value="Chromosome"/>
</dbReference>
<accession>A0A250F5K7</accession>
<dbReference type="AlphaFoldDB" id="A0A250F5K7"/>
<evidence type="ECO:0000313" key="1">
    <source>
        <dbReference type="EMBL" id="ATA79348.1"/>
    </source>
</evidence>
<protein>
    <submittedName>
        <fullName evidence="1">Uncharacterized protein</fullName>
    </submittedName>
</protein>
<dbReference type="EMBL" id="CP022383">
    <property type="protein sequence ID" value="ATA79348.1"/>
    <property type="molecule type" value="Genomic_DNA"/>
</dbReference>
<organism evidence="1 2">
    <name type="scientific">Capnocytophaga sputigena</name>
    <dbReference type="NCBI Taxonomy" id="1019"/>
    <lineage>
        <taxon>Bacteria</taxon>
        <taxon>Pseudomonadati</taxon>
        <taxon>Bacteroidota</taxon>
        <taxon>Flavobacteriia</taxon>
        <taxon>Flavobacteriales</taxon>
        <taxon>Flavobacteriaceae</taxon>
        <taxon>Capnocytophaga</taxon>
    </lineage>
</organism>
<sequence length="79" mass="9615">MNNIDFYLAEEFIIEFLYNNAEFNEFESILQIDKVEKTLTGIIVHYTTSTDGHEYDREREYETNYLQLLGWFYKKLSKK</sequence>
<dbReference type="RefSeq" id="WP_095901290.1">
    <property type="nucleotide sequence ID" value="NZ_CP022383.1"/>
</dbReference>
<reference evidence="2" key="1">
    <citation type="submission" date="2017-06" db="EMBL/GenBank/DDBJ databases">
        <title>Capnocytophaga spp. assemblies.</title>
        <authorList>
            <person name="Gulvik C.A."/>
        </authorList>
    </citation>
    <scope>NUCLEOTIDE SEQUENCE [LARGE SCALE GENOMIC DNA]</scope>
    <source>
        <strain evidence="2">H4486</strain>
    </source>
</reference>
<proteinExistence type="predicted"/>
<name>A0A250F5K7_CAPSP</name>